<reference evidence="1 2" key="1">
    <citation type="journal article" date="2021" name="Front. Genet.">
        <title>Chromosome-Level Genome Assembly Reveals Significant Gene Expansion in the Toll and IMD Signaling Pathways of Dendrolimus kikuchii.</title>
        <authorList>
            <person name="Zhou J."/>
            <person name="Wu P."/>
            <person name="Xiong Z."/>
            <person name="Liu N."/>
            <person name="Zhao N."/>
            <person name="Ji M."/>
            <person name="Qiu Y."/>
            <person name="Yang B."/>
        </authorList>
    </citation>
    <scope>NUCLEOTIDE SEQUENCE [LARGE SCALE GENOMIC DNA]</scope>
    <source>
        <strain evidence="1">Ann1</strain>
    </source>
</reference>
<sequence>MEEDSRGDDSRLIYEMFCYSVITLSLITSLLSSLYSLGDGVVQSLLEDYDSNAAFKLPDGITLHDKQEFDYVVVGAGAGGSAVASRLALAGFDVLLVEAGGDPGILTRIPSTAMTLLGSPVDWKYQTVPNDKSCLASEGKQCRFSRGKCLGGSTSINYMLYTRGGRNSYNYDVPGWTWEDIKPYFLKYEGLKVLDKFPESSRPYHNTTGLKSLEFFADPGNKWHSRLVRGFKQLHFPFNPDVNGISSIGVTQSVGYVYQGERMSSARAYLSQDAVKATLKIAKLTYCTGVIIDETKTARGVILIQEPSVSNITVYARKHVILSAGTIGNPQILLSSGIGPADHLKEMGKPVLSDLPVGENMTDHVLPLIILLVDKSKGITETLSTAASKIDEAVQLIMSKRGPLASNGLTDITAFANTECYDFEQGSLKNNSSKCESADVQFIFAYINRGLVSLAKPIFKQAINFNDDITEQIAIKNKEYSLIVVSPVVLKPFSKGKVRLSSSDPLDPPAIFANYLDDSRDVAQMMRFVAILEDLLKTSPFKKNNAKIFHLGFPKCPKVETDKLGYWECYARHMTFAVYHAVGTCALGSVVDPKLRVKGINNLSIADISVLPKLPTGNTAAAAIAIGERLFDFLME</sequence>
<dbReference type="EMBL" id="CM034399">
    <property type="protein sequence ID" value="KAJ0176360.1"/>
    <property type="molecule type" value="Genomic_DNA"/>
</dbReference>
<protein>
    <submittedName>
        <fullName evidence="1">Uncharacterized protein</fullName>
    </submittedName>
</protein>
<evidence type="ECO:0000313" key="1">
    <source>
        <dbReference type="EMBL" id="KAJ0176360.1"/>
    </source>
</evidence>
<gene>
    <name evidence="1" type="ORF">K1T71_007539</name>
</gene>
<name>A0ACC1CY06_9NEOP</name>
<dbReference type="Proteomes" id="UP000824533">
    <property type="component" value="Linkage Group LG13"/>
</dbReference>
<keyword evidence="2" id="KW-1185">Reference proteome</keyword>
<accession>A0ACC1CY06</accession>
<comment type="caution">
    <text evidence="1">The sequence shown here is derived from an EMBL/GenBank/DDBJ whole genome shotgun (WGS) entry which is preliminary data.</text>
</comment>
<evidence type="ECO:0000313" key="2">
    <source>
        <dbReference type="Proteomes" id="UP000824533"/>
    </source>
</evidence>
<organism evidence="1 2">
    <name type="scientific">Dendrolimus kikuchii</name>
    <dbReference type="NCBI Taxonomy" id="765133"/>
    <lineage>
        <taxon>Eukaryota</taxon>
        <taxon>Metazoa</taxon>
        <taxon>Ecdysozoa</taxon>
        <taxon>Arthropoda</taxon>
        <taxon>Hexapoda</taxon>
        <taxon>Insecta</taxon>
        <taxon>Pterygota</taxon>
        <taxon>Neoptera</taxon>
        <taxon>Endopterygota</taxon>
        <taxon>Lepidoptera</taxon>
        <taxon>Glossata</taxon>
        <taxon>Ditrysia</taxon>
        <taxon>Bombycoidea</taxon>
        <taxon>Lasiocampidae</taxon>
        <taxon>Dendrolimus</taxon>
    </lineage>
</organism>
<proteinExistence type="predicted"/>